<organism evidence="2 3">
    <name type="scientific">Aspergillus versicolor CBS 583.65</name>
    <dbReference type="NCBI Taxonomy" id="1036611"/>
    <lineage>
        <taxon>Eukaryota</taxon>
        <taxon>Fungi</taxon>
        <taxon>Dikarya</taxon>
        <taxon>Ascomycota</taxon>
        <taxon>Pezizomycotina</taxon>
        <taxon>Eurotiomycetes</taxon>
        <taxon>Eurotiomycetidae</taxon>
        <taxon>Eurotiales</taxon>
        <taxon>Aspergillaceae</taxon>
        <taxon>Aspergillus</taxon>
        <taxon>Aspergillus subgen. Nidulantes</taxon>
    </lineage>
</organism>
<accession>A0A1L9PDQ6</accession>
<evidence type="ECO:0008006" key="4">
    <source>
        <dbReference type="Google" id="ProtNLM"/>
    </source>
</evidence>
<sequence length="924" mass="102205">MRVYAAALAAVLAVSAQAQDTLGLANGYKNLSTTNFDFDLVQDAQVLSSIRPSGGGFDFSPSHFLQYRAANGQYHVGDINFRYRLSSTGEWIDVSTASSRQAVEDVSSTEALSEANLAKTLPDSLPLDVTRRWTNIDGDLGLTFTLNNTNEEAVELGSLGLPIEFNSIFYNYTTDEALERCSLIDPYIGLGAGYVQVTPTRGTGDALVITPLGDTQFEAWNFLEEPTDGELPYHSQVFEGFYEWQVLTKAHAEQDWADVEPWNAPTSRTLKPGDSWTVGLRLSLVKDGIRGIGDVVEATGTPYAMGVPGYIIPSDLEASLYIFTNKTVANITASPTQSFNITEGSGSNLWKLKPQTPGWGRVRLSITYGDGVVQTVHYYITDSASEAVGKLGNFFTTKAWFNDSSDPFGRSPSIITYDRIAEKQVEQDPRVWIAGLMDEGGSGAWLATLMKQAIQPEPAEITKLEQFIDETLWGNIQVKDNQTGPTNTSADVYGVRKSAFFYEPSYVADYEYESDINWGNWWSWNRADSYLVDGRAYNYVHVTAAYWAMYRVSRAYPDLVTSHDWEWYLNHAYETVMRCYAQDESGTYIVGYALVGLMGETVWGELLKDLQRENQTEKVSKLETVMQDRVDYWDTLPAPFGSEQAWDSTGQEGVYYWTRYFGNDALVNKTINSILGYMPTVAHWGWNGNARRYWDNIYGGKLQRIERQIHHYGSGLNALPLLSHFRYNPQDTHLLHVGYGGMNGPLSSIDSGGFAAASFHSWPDTLAWDGYSGDYGPNFVGLALGAAVYLVEDPKLGQVVYGGNIKSNESTVVVAPRDAVKHRVYIAPLSLYITIDAGAIEEFEYDAGKSTVSLIIASKSSAAPETAADASAVVVWLEDLSGSQTYTLDGEYTEERGGFKVPLGKSSATVTVGSSLSKQYFKDR</sequence>
<evidence type="ECO:0000256" key="1">
    <source>
        <dbReference type="SAM" id="SignalP"/>
    </source>
</evidence>
<keyword evidence="1" id="KW-0732">Signal</keyword>
<dbReference type="AlphaFoldDB" id="A0A1L9PDQ6"/>
<dbReference type="GeneID" id="63724528"/>
<dbReference type="Pfam" id="PF18951">
    <property type="entry name" value="DUF5695"/>
    <property type="match status" value="1"/>
</dbReference>
<dbReference type="STRING" id="1036611.A0A1L9PDQ6"/>
<dbReference type="InterPro" id="IPR043750">
    <property type="entry name" value="DUF5695"/>
</dbReference>
<dbReference type="OrthoDB" id="2730619at2759"/>
<reference evidence="3" key="1">
    <citation type="journal article" date="2017" name="Genome Biol.">
        <title>Comparative genomics reveals high biological diversity and specific adaptations in the industrially and medically important fungal genus Aspergillus.</title>
        <authorList>
            <person name="de Vries R.P."/>
            <person name="Riley R."/>
            <person name="Wiebenga A."/>
            <person name="Aguilar-Osorio G."/>
            <person name="Amillis S."/>
            <person name="Uchima C.A."/>
            <person name="Anderluh G."/>
            <person name="Asadollahi M."/>
            <person name="Askin M."/>
            <person name="Barry K."/>
            <person name="Battaglia E."/>
            <person name="Bayram O."/>
            <person name="Benocci T."/>
            <person name="Braus-Stromeyer S.A."/>
            <person name="Caldana C."/>
            <person name="Canovas D."/>
            <person name="Cerqueira G.C."/>
            <person name="Chen F."/>
            <person name="Chen W."/>
            <person name="Choi C."/>
            <person name="Clum A."/>
            <person name="Dos Santos R.A."/>
            <person name="Damasio A.R."/>
            <person name="Diallinas G."/>
            <person name="Emri T."/>
            <person name="Fekete E."/>
            <person name="Flipphi M."/>
            <person name="Freyberg S."/>
            <person name="Gallo A."/>
            <person name="Gournas C."/>
            <person name="Habgood R."/>
            <person name="Hainaut M."/>
            <person name="Harispe M.L."/>
            <person name="Henrissat B."/>
            <person name="Hilden K.S."/>
            <person name="Hope R."/>
            <person name="Hossain A."/>
            <person name="Karabika E."/>
            <person name="Karaffa L."/>
            <person name="Karanyi Z."/>
            <person name="Krasevec N."/>
            <person name="Kuo A."/>
            <person name="Kusch H."/>
            <person name="LaButti K."/>
            <person name="Lagendijk E.L."/>
            <person name="Lapidus A."/>
            <person name="Levasseur A."/>
            <person name="Lindquist E."/>
            <person name="Lipzen A."/>
            <person name="Logrieco A.F."/>
            <person name="MacCabe A."/>
            <person name="Maekelae M.R."/>
            <person name="Malavazi I."/>
            <person name="Melin P."/>
            <person name="Meyer V."/>
            <person name="Mielnichuk N."/>
            <person name="Miskei M."/>
            <person name="Molnar A.P."/>
            <person name="Mule G."/>
            <person name="Ngan C.Y."/>
            <person name="Orejas M."/>
            <person name="Orosz E."/>
            <person name="Ouedraogo J.P."/>
            <person name="Overkamp K.M."/>
            <person name="Park H.-S."/>
            <person name="Perrone G."/>
            <person name="Piumi F."/>
            <person name="Punt P.J."/>
            <person name="Ram A.F."/>
            <person name="Ramon A."/>
            <person name="Rauscher S."/>
            <person name="Record E."/>
            <person name="Riano-Pachon D.M."/>
            <person name="Robert V."/>
            <person name="Roehrig J."/>
            <person name="Ruller R."/>
            <person name="Salamov A."/>
            <person name="Salih N.S."/>
            <person name="Samson R.A."/>
            <person name="Sandor E."/>
            <person name="Sanguinetti M."/>
            <person name="Schuetze T."/>
            <person name="Sepcic K."/>
            <person name="Shelest E."/>
            <person name="Sherlock G."/>
            <person name="Sophianopoulou V."/>
            <person name="Squina F.M."/>
            <person name="Sun H."/>
            <person name="Susca A."/>
            <person name="Todd R.B."/>
            <person name="Tsang A."/>
            <person name="Unkles S.E."/>
            <person name="van de Wiele N."/>
            <person name="van Rossen-Uffink D."/>
            <person name="Oliveira J.V."/>
            <person name="Vesth T.C."/>
            <person name="Visser J."/>
            <person name="Yu J.-H."/>
            <person name="Zhou M."/>
            <person name="Andersen M.R."/>
            <person name="Archer D.B."/>
            <person name="Baker S.E."/>
            <person name="Benoit I."/>
            <person name="Brakhage A.A."/>
            <person name="Braus G.H."/>
            <person name="Fischer R."/>
            <person name="Frisvad J.C."/>
            <person name="Goldman G.H."/>
            <person name="Houbraken J."/>
            <person name="Oakley B."/>
            <person name="Pocsi I."/>
            <person name="Scazzocchio C."/>
            <person name="Seiboth B."/>
            <person name="vanKuyk P.A."/>
            <person name="Wortman J."/>
            <person name="Dyer P.S."/>
            <person name="Grigoriev I.V."/>
        </authorList>
    </citation>
    <scope>NUCLEOTIDE SEQUENCE [LARGE SCALE GENOMIC DNA]</scope>
    <source>
        <strain evidence="3">CBS 583.65</strain>
    </source>
</reference>
<gene>
    <name evidence="2" type="ORF">ASPVEDRAFT_187913</name>
</gene>
<dbReference type="VEuPathDB" id="FungiDB:ASPVEDRAFT_187913"/>
<proteinExistence type="predicted"/>
<dbReference type="Proteomes" id="UP000184073">
    <property type="component" value="Unassembled WGS sequence"/>
</dbReference>
<feature type="chain" id="PRO_5012318405" description="Glycoside hydrolase family 43 protein" evidence="1">
    <location>
        <begin position="19"/>
        <end position="924"/>
    </location>
</feature>
<protein>
    <recommendedName>
        <fullName evidence="4">Glycoside hydrolase family 43 protein</fullName>
    </recommendedName>
</protein>
<evidence type="ECO:0000313" key="3">
    <source>
        <dbReference type="Proteomes" id="UP000184073"/>
    </source>
</evidence>
<dbReference type="RefSeq" id="XP_040665384.1">
    <property type="nucleotide sequence ID" value="XM_040809017.1"/>
</dbReference>
<dbReference type="EMBL" id="KV878127">
    <property type="protein sequence ID" value="OJI99621.1"/>
    <property type="molecule type" value="Genomic_DNA"/>
</dbReference>
<name>A0A1L9PDQ6_ASPVE</name>
<feature type="signal peptide" evidence="1">
    <location>
        <begin position="1"/>
        <end position="18"/>
    </location>
</feature>
<keyword evidence="3" id="KW-1185">Reference proteome</keyword>
<evidence type="ECO:0000313" key="2">
    <source>
        <dbReference type="EMBL" id="OJI99621.1"/>
    </source>
</evidence>